<dbReference type="SUPFAM" id="SSF109604">
    <property type="entry name" value="HD-domain/PDEase-like"/>
    <property type="match status" value="1"/>
</dbReference>
<organism evidence="2 3">
    <name type="scientific">Gemmatimonas aurantiaca</name>
    <dbReference type="NCBI Taxonomy" id="173480"/>
    <lineage>
        <taxon>Bacteria</taxon>
        <taxon>Pseudomonadati</taxon>
        <taxon>Gemmatimonadota</taxon>
        <taxon>Gemmatimonadia</taxon>
        <taxon>Gemmatimonadales</taxon>
        <taxon>Gemmatimonadaceae</taxon>
        <taxon>Gemmatimonas</taxon>
    </lineage>
</organism>
<protein>
    <recommendedName>
        <fullName evidence="1">HDOD domain-containing protein</fullName>
    </recommendedName>
</protein>
<name>A0A3D4VC44_9BACT</name>
<reference evidence="2 3" key="1">
    <citation type="journal article" date="2018" name="Nat. Biotechnol.">
        <title>A standardized bacterial taxonomy based on genome phylogeny substantially revises the tree of life.</title>
        <authorList>
            <person name="Parks D.H."/>
            <person name="Chuvochina M."/>
            <person name="Waite D.W."/>
            <person name="Rinke C."/>
            <person name="Skarshewski A."/>
            <person name="Chaumeil P.A."/>
            <person name="Hugenholtz P."/>
        </authorList>
    </citation>
    <scope>NUCLEOTIDE SEQUENCE [LARGE SCALE GENOMIC DNA]</scope>
    <source>
        <strain evidence="2">UBA8844</strain>
    </source>
</reference>
<feature type="domain" description="HDOD" evidence="1">
    <location>
        <begin position="216"/>
        <end position="312"/>
    </location>
</feature>
<dbReference type="Pfam" id="PF08668">
    <property type="entry name" value="HDOD"/>
    <property type="match status" value="1"/>
</dbReference>
<dbReference type="AlphaFoldDB" id="A0A3D4VC44"/>
<dbReference type="Gene3D" id="1.10.3210.10">
    <property type="entry name" value="Hypothetical protein af1432"/>
    <property type="match status" value="1"/>
</dbReference>
<dbReference type="InterPro" id="IPR013976">
    <property type="entry name" value="HDOD"/>
</dbReference>
<proteinExistence type="predicted"/>
<dbReference type="Proteomes" id="UP000264071">
    <property type="component" value="Unassembled WGS sequence"/>
</dbReference>
<dbReference type="EMBL" id="DPIY01000010">
    <property type="protein sequence ID" value="HCT58414.1"/>
    <property type="molecule type" value="Genomic_DNA"/>
</dbReference>
<evidence type="ECO:0000313" key="2">
    <source>
        <dbReference type="EMBL" id="HCT58414.1"/>
    </source>
</evidence>
<sequence>MMISMMALRDRRSRLVGYFVSGCPDDVRNSAGPDDEAKSIVERVPALARLAGRSVIVPVTPALVRDGAITRFASVDAVWLLATEALDDAATRRSVDRLIGAGFQFALMGYPEGEPLPPSLTGSTIMLDAARTAPATLDARIRVLNEAGLRPLVRGVDDRVTRQRVLAAGTPLYCGRQLTRGAGVAPDRTTEDSIIRSIMMLAAFADGRPPDGTFDAFVRDDPHVAASLLKAMSSASLGVRGPRSVSHALTMLGRDAIMERMVAVTARLIGEAAQDPELAFLALRRARLCERVGTALDAAPHPRARVIAGLLSTLEFALGSPGPVIAQRLALTPALKDVMVDRALPLGQLLDVVDAMDYGWWDDMLYRSQRLGIRPRVIAEAWTDAWRAARDELGITRADGF</sequence>
<evidence type="ECO:0000259" key="1">
    <source>
        <dbReference type="Pfam" id="PF08668"/>
    </source>
</evidence>
<accession>A0A3D4VC44</accession>
<evidence type="ECO:0000313" key="3">
    <source>
        <dbReference type="Proteomes" id="UP000264071"/>
    </source>
</evidence>
<gene>
    <name evidence="2" type="ORF">DGD08_14515</name>
</gene>
<comment type="caution">
    <text evidence="2">The sequence shown here is derived from an EMBL/GenBank/DDBJ whole genome shotgun (WGS) entry which is preliminary data.</text>
</comment>